<dbReference type="GeneID" id="80034256"/>
<reference evidence="1" key="1">
    <citation type="submission" date="2021-05" db="EMBL/GenBank/DDBJ databases">
        <authorList>
            <person name="Oduselu T.J."/>
            <person name="Akomolafe A.O."/>
            <person name="Emem I.S."/>
            <person name="Adedeji R.O."/>
            <person name="Ojebola B.M."/>
            <person name="Daramola O.I."/>
            <person name="Olatinwo S.O."/>
            <person name="Taiwo A.E."/>
            <person name="Ayodele I.E."/>
            <person name="Atoyebi A.N."/>
            <person name="Raifu M."/>
            <person name="Adebiyi I."/>
            <person name="Ogunleye V.I."/>
            <person name="Faleye T.O.C."/>
            <person name="Bakarey A.S."/>
            <person name="Adewumi O.M."/>
            <person name="Anetor J.I."/>
            <person name="Ademowo O.G."/>
            <person name="Pollenz R.S."/>
            <person name="Garlena R.A."/>
            <person name="Russell D.A."/>
            <person name="Pope W.H."/>
            <person name="Jacobs-Sera D."/>
            <person name="Hatfull G.F."/>
        </authorList>
    </citation>
    <scope>NUCLEOTIDE SEQUENCE</scope>
</reference>
<protein>
    <submittedName>
        <fullName evidence="1">Uncharacterized protein</fullName>
    </submittedName>
</protein>
<proteinExistence type="predicted"/>
<sequence>MSQGNKTETAPHLERCGSCNGVINQMTGECRCS</sequence>
<evidence type="ECO:0000313" key="1">
    <source>
        <dbReference type="EMBL" id="QYC54966.1"/>
    </source>
</evidence>
<gene>
    <name evidence="1" type="primary">49</name>
    <name evidence="1" type="ORF">SEA_POPPER_49</name>
</gene>
<accession>A0AAE7WG36</accession>
<dbReference type="KEGG" id="vg:80034256"/>
<dbReference type="EMBL" id="MZ274308">
    <property type="protein sequence ID" value="QYC54966.1"/>
    <property type="molecule type" value="Genomic_DNA"/>
</dbReference>
<dbReference type="RefSeq" id="YP_010761144.1">
    <property type="nucleotide sequence ID" value="NC_073592.1"/>
</dbReference>
<name>A0AAE7WG36_9CAUD</name>
<evidence type="ECO:0000313" key="2">
    <source>
        <dbReference type="Proteomes" id="UP000826536"/>
    </source>
</evidence>
<dbReference type="Proteomes" id="UP000826536">
    <property type="component" value="Segment"/>
</dbReference>
<keyword evidence="2" id="KW-1185">Reference proteome</keyword>
<organism evidence="1 2">
    <name type="scientific">Arthrobacter phage Popper</name>
    <dbReference type="NCBI Taxonomy" id="2859633"/>
    <lineage>
        <taxon>Viruses</taxon>
        <taxon>Duplodnaviria</taxon>
        <taxon>Heunggongvirae</taxon>
        <taxon>Uroviricota</taxon>
        <taxon>Caudoviricetes</taxon>
        <taxon>Daemsvirinae</taxon>
        <taxon>Nanditavirus</taxon>
        <taxon>Nanditavirus popper</taxon>
    </lineage>
</organism>